<evidence type="ECO:0000313" key="1">
    <source>
        <dbReference type="EMBL" id="CDS41914.1"/>
    </source>
</evidence>
<name>A0A068YAU1_ECHMU</name>
<evidence type="ECO:0000313" key="2">
    <source>
        <dbReference type="Proteomes" id="UP000017246"/>
    </source>
</evidence>
<reference evidence="1" key="2">
    <citation type="submission" date="2015-11" db="EMBL/GenBank/DDBJ databases">
        <authorList>
            <person name="Zhang Y."/>
            <person name="Guo Z."/>
        </authorList>
    </citation>
    <scope>NUCLEOTIDE SEQUENCE</scope>
</reference>
<sequence>MHGVCALNMELVSVLDSEPIYQFTSAGCSGNKILTPGLDETQTDVIVGPSLLGSRLKQKHHGISDNLISFSEANLGYRSIVNYAKLHLKEH</sequence>
<keyword evidence="2" id="KW-1185">Reference proteome</keyword>
<reference evidence="1" key="1">
    <citation type="journal article" date="2013" name="Nature">
        <title>The genomes of four tapeworm species reveal adaptations to parasitism.</title>
        <authorList>
            <person name="Tsai I.J."/>
            <person name="Zarowiecki M."/>
            <person name="Holroyd N."/>
            <person name="Garciarrubio A."/>
            <person name="Sanchez-Flores A."/>
            <person name="Brooks K.L."/>
            <person name="Tracey A."/>
            <person name="Bobes R.J."/>
            <person name="Fragoso G."/>
            <person name="Sciutto E."/>
            <person name="Aslett M."/>
            <person name="Beasley H."/>
            <person name="Bennett H.M."/>
            <person name="Cai J."/>
            <person name="Camicia F."/>
            <person name="Clark R."/>
            <person name="Cucher M."/>
            <person name="De Silva N."/>
            <person name="Day T.A."/>
            <person name="Deplazes P."/>
            <person name="Estrada K."/>
            <person name="Fernandez C."/>
            <person name="Holland P.W."/>
            <person name="Hou J."/>
            <person name="Hu S."/>
            <person name="Huckvale T."/>
            <person name="Hung S.S."/>
            <person name="Kamenetzky L."/>
            <person name="Keane J.A."/>
            <person name="Kiss F."/>
            <person name="Koziol U."/>
            <person name="Lambert O."/>
            <person name="Liu K."/>
            <person name="Luo X."/>
            <person name="Luo Y."/>
            <person name="Macchiaroli N."/>
            <person name="Nichol S."/>
            <person name="Paps J."/>
            <person name="Parkinson J."/>
            <person name="Pouchkina-Stantcheva N."/>
            <person name="Riddiford N."/>
            <person name="Rosenzvit M."/>
            <person name="Salinas G."/>
            <person name="Wasmuth J.D."/>
            <person name="Zamanian M."/>
            <person name="Zheng Y."/>
            <person name="Cai X."/>
            <person name="Soberon X."/>
            <person name="Olson P.D."/>
            <person name="Laclette J.P."/>
            <person name="Brehm K."/>
            <person name="Berriman M."/>
            <person name="Garciarrubio A."/>
            <person name="Bobes R.J."/>
            <person name="Fragoso G."/>
            <person name="Sanchez-Flores A."/>
            <person name="Estrada K."/>
            <person name="Cevallos M.A."/>
            <person name="Morett E."/>
            <person name="Gonzalez V."/>
            <person name="Portillo T."/>
            <person name="Ochoa-Leyva A."/>
            <person name="Jose M.V."/>
            <person name="Sciutto E."/>
            <person name="Landa A."/>
            <person name="Jimenez L."/>
            <person name="Valdes V."/>
            <person name="Carrero J.C."/>
            <person name="Larralde C."/>
            <person name="Morales-Montor J."/>
            <person name="Limon-Lason J."/>
            <person name="Soberon X."/>
            <person name="Laclette J.P."/>
        </authorList>
    </citation>
    <scope>NUCLEOTIDE SEQUENCE [LARGE SCALE GENOMIC DNA]</scope>
</reference>
<accession>A0A068YAU1</accession>
<organism evidence="1 2">
    <name type="scientific">Echinococcus multilocularis</name>
    <name type="common">Fox tapeworm</name>
    <dbReference type="NCBI Taxonomy" id="6211"/>
    <lineage>
        <taxon>Eukaryota</taxon>
        <taxon>Metazoa</taxon>
        <taxon>Spiralia</taxon>
        <taxon>Lophotrochozoa</taxon>
        <taxon>Platyhelminthes</taxon>
        <taxon>Cestoda</taxon>
        <taxon>Eucestoda</taxon>
        <taxon>Cyclophyllidea</taxon>
        <taxon>Taeniidae</taxon>
        <taxon>Echinococcus</taxon>
    </lineage>
</organism>
<dbReference type="AlphaFoldDB" id="A0A068YAU1"/>
<dbReference type="Proteomes" id="UP000017246">
    <property type="component" value="Unassembled WGS sequence"/>
</dbReference>
<gene>
    <name evidence="1" type="ORF">EmuJ_000960200</name>
</gene>
<proteinExistence type="predicted"/>
<dbReference type="EMBL" id="LN902842">
    <property type="protein sequence ID" value="CDS41914.1"/>
    <property type="molecule type" value="Genomic_DNA"/>
</dbReference>
<protein>
    <submittedName>
        <fullName evidence="1">Expressed protein</fullName>
    </submittedName>
</protein>